<dbReference type="GO" id="GO:0006396">
    <property type="term" value="P:RNA processing"/>
    <property type="evidence" value="ECO:0007669"/>
    <property type="project" value="InterPro"/>
</dbReference>
<dbReference type="OMA" id="YLYSPGN"/>
<dbReference type="GO" id="GO:0005739">
    <property type="term" value="C:mitochondrion"/>
    <property type="evidence" value="ECO:0007669"/>
    <property type="project" value="TreeGrafter"/>
</dbReference>
<dbReference type="SUPFAM" id="SSF69065">
    <property type="entry name" value="RNase III domain-like"/>
    <property type="match status" value="1"/>
</dbReference>
<dbReference type="InterPro" id="IPR014720">
    <property type="entry name" value="dsRBD_dom"/>
</dbReference>
<dbReference type="STRING" id="5539.A0A3E2GU51"/>
<organism evidence="11 12">
    <name type="scientific">Scytalidium lignicola</name>
    <name type="common">Hyphomycete</name>
    <dbReference type="NCBI Taxonomy" id="5539"/>
    <lineage>
        <taxon>Eukaryota</taxon>
        <taxon>Fungi</taxon>
        <taxon>Dikarya</taxon>
        <taxon>Ascomycota</taxon>
        <taxon>Pezizomycotina</taxon>
        <taxon>Leotiomycetes</taxon>
        <taxon>Leotiomycetes incertae sedis</taxon>
        <taxon>Scytalidium</taxon>
    </lineage>
</organism>
<dbReference type="GO" id="GO:0003725">
    <property type="term" value="F:double-stranded RNA binding"/>
    <property type="evidence" value="ECO:0007669"/>
    <property type="project" value="InterPro"/>
</dbReference>
<evidence type="ECO:0000259" key="9">
    <source>
        <dbReference type="PROSITE" id="PS50137"/>
    </source>
</evidence>
<evidence type="ECO:0000256" key="7">
    <source>
        <dbReference type="ARBA" id="ARBA00035187"/>
    </source>
</evidence>
<feature type="domain" description="RNase III" evidence="10">
    <location>
        <begin position="82"/>
        <end position="258"/>
    </location>
</feature>
<keyword evidence="2 8" id="KW-0694">RNA-binding</keyword>
<keyword evidence="12" id="KW-1185">Reference proteome</keyword>
<dbReference type="GO" id="GO:0004525">
    <property type="term" value="F:ribonuclease III activity"/>
    <property type="evidence" value="ECO:0007669"/>
    <property type="project" value="InterPro"/>
</dbReference>
<evidence type="ECO:0000259" key="10">
    <source>
        <dbReference type="PROSITE" id="PS50142"/>
    </source>
</evidence>
<dbReference type="Pfam" id="PF22892">
    <property type="entry name" value="DSRM_MRPL44"/>
    <property type="match status" value="1"/>
</dbReference>
<accession>A0A3E2GU51</accession>
<sequence length="387" mass="42716">MKRLRLDRWSGQLLSPKRRQCFIRPQHHQRLASIRFQSTSLGADIIYEDGDAIQESNPTINPFDTNSFPSPPPDAALHSAKLGALHSRLSLPKKLPLQTLARTLVDPSADTNKSFNNSALAQVGQDLINYHVAEWLLAHYPRLPVGVLFAASYAYSGPKTLQMIGKEWGVDTVAAPGSEVDPGLLQFSKNKPATPQTTGLVRPDLSINWRRGMSSRIVYDDDFGDVISNNLSDDPQITERAYFGFVQAVVGAVYLHTGREAAKSFVNAHILSRHLPIASLFSFKQPLRDLSRLCAREDFEPPIARILSETGRRSRSPVFVVGIFSGEDKLGEGTGASLQEARIRAAVAALKAWYLYSPGKDVRVPSEMEAENAAPWEPLHIDIGEIV</sequence>
<comment type="similarity">
    <text evidence="6">Belongs to the ribonuclease III family. Mitochondrion-specific ribosomal protein mL44 subfamily.</text>
</comment>
<keyword evidence="4" id="KW-0496">Mitochondrion</keyword>
<dbReference type="InterPro" id="IPR044444">
    <property type="entry name" value="Ribosomal_mL44_DSRM_metazoa"/>
</dbReference>
<keyword evidence="3" id="KW-0689">Ribosomal protein</keyword>
<dbReference type="PANTHER" id="PTHR11207">
    <property type="entry name" value="RIBONUCLEASE III"/>
    <property type="match status" value="1"/>
</dbReference>
<evidence type="ECO:0000313" key="11">
    <source>
        <dbReference type="EMBL" id="RFU24616.1"/>
    </source>
</evidence>
<dbReference type="InterPro" id="IPR044443">
    <property type="entry name" value="Ribosomal_mL44_DSRM_fung"/>
</dbReference>
<evidence type="ECO:0000256" key="4">
    <source>
        <dbReference type="ARBA" id="ARBA00023128"/>
    </source>
</evidence>
<dbReference type="SUPFAM" id="SSF54768">
    <property type="entry name" value="dsRNA-binding domain-like"/>
    <property type="match status" value="1"/>
</dbReference>
<dbReference type="InterPro" id="IPR000999">
    <property type="entry name" value="RNase_III_dom"/>
</dbReference>
<keyword evidence="5" id="KW-0687">Ribonucleoprotein</keyword>
<evidence type="ECO:0000313" key="12">
    <source>
        <dbReference type="Proteomes" id="UP000258309"/>
    </source>
</evidence>
<dbReference type="Gene3D" id="3.30.160.20">
    <property type="match status" value="1"/>
</dbReference>
<comment type="caution">
    <text evidence="11">The sequence shown here is derived from an EMBL/GenBank/DDBJ whole genome shotgun (WGS) entry which is preliminary data.</text>
</comment>
<dbReference type="Gene3D" id="1.10.1520.10">
    <property type="entry name" value="Ribonuclease III domain"/>
    <property type="match status" value="1"/>
</dbReference>
<dbReference type="SMART" id="SM00358">
    <property type="entry name" value="DSRM"/>
    <property type="match status" value="1"/>
</dbReference>
<dbReference type="EMBL" id="NCSJ02000423">
    <property type="protein sequence ID" value="RFU24616.1"/>
    <property type="molecule type" value="Genomic_DNA"/>
</dbReference>
<evidence type="ECO:0000256" key="5">
    <source>
        <dbReference type="ARBA" id="ARBA00023274"/>
    </source>
</evidence>
<dbReference type="InterPro" id="IPR036389">
    <property type="entry name" value="RNase_III_sf"/>
</dbReference>
<evidence type="ECO:0000256" key="2">
    <source>
        <dbReference type="ARBA" id="ARBA00022884"/>
    </source>
</evidence>
<feature type="non-terminal residue" evidence="11">
    <location>
        <position position="1"/>
    </location>
</feature>
<dbReference type="SMART" id="SM00535">
    <property type="entry name" value="RIBOc"/>
    <property type="match status" value="1"/>
</dbReference>
<evidence type="ECO:0000256" key="8">
    <source>
        <dbReference type="PROSITE-ProRule" id="PRU00266"/>
    </source>
</evidence>
<comment type="subcellular location">
    <subcellularLocation>
        <location evidence="1">Mitochondrion</location>
    </subcellularLocation>
</comment>
<protein>
    <recommendedName>
        <fullName evidence="7">Large ribosomal subunit protein mL44</fullName>
    </recommendedName>
</protein>
<feature type="non-terminal residue" evidence="11">
    <location>
        <position position="387"/>
    </location>
</feature>
<dbReference type="FunFam" id="3.30.160.20:FF:000043">
    <property type="entry name" value="60S ribosomal protein L3"/>
    <property type="match status" value="1"/>
</dbReference>
<dbReference type="PROSITE" id="PS50137">
    <property type="entry name" value="DS_RBD"/>
    <property type="match status" value="1"/>
</dbReference>
<dbReference type="PANTHER" id="PTHR11207:SF32">
    <property type="entry name" value="LARGE RIBOSOMAL SUBUNIT PROTEIN ML44"/>
    <property type="match status" value="1"/>
</dbReference>
<evidence type="ECO:0000256" key="3">
    <source>
        <dbReference type="ARBA" id="ARBA00022980"/>
    </source>
</evidence>
<name>A0A3E2GU51_SCYLI</name>
<dbReference type="Proteomes" id="UP000258309">
    <property type="component" value="Unassembled WGS sequence"/>
</dbReference>
<dbReference type="AlphaFoldDB" id="A0A3E2GU51"/>
<dbReference type="OrthoDB" id="67027at2759"/>
<feature type="domain" description="DRBM" evidence="9">
    <location>
        <begin position="285"/>
        <end position="355"/>
    </location>
</feature>
<dbReference type="CDD" id="cd19873">
    <property type="entry name" value="DSRM_MRPL3_like"/>
    <property type="match status" value="1"/>
</dbReference>
<dbReference type="GO" id="GO:0003735">
    <property type="term" value="F:structural constituent of ribosome"/>
    <property type="evidence" value="ECO:0007669"/>
    <property type="project" value="TreeGrafter"/>
</dbReference>
<proteinExistence type="inferred from homology"/>
<evidence type="ECO:0000256" key="1">
    <source>
        <dbReference type="ARBA" id="ARBA00004173"/>
    </source>
</evidence>
<gene>
    <name evidence="11" type="ORF">B7463_g11719</name>
</gene>
<reference evidence="11 12" key="1">
    <citation type="submission" date="2018-05" db="EMBL/GenBank/DDBJ databases">
        <title>Draft genome sequence of Scytalidium lignicola DSM 105466, a ubiquitous saprotrophic fungus.</title>
        <authorList>
            <person name="Buettner E."/>
            <person name="Gebauer A.M."/>
            <person name="Hofrichter M."/>
            <person name="Liers C."/>
            <person name="Kellner H."/>
        </authorList>
    </citation>
    <scope>NUCLEOTIDE SEQUENCE [LARGE SCALE GENOMIC DNA]</scope>
    <source>
        <strain evidence="11 12">DSM 105466</strain>
    </source>
</reference>
<dbReference type="PROSITE" id="PS50142">
    <property type="entry name" value="RNASE_3_2"/>
    <property type="match status" value="1"/>
</dbReference>
<evidence type="ECO:0000256" key="6">
    <source>
        <dbReference type="ARBA" id="ARBA00024034"/>
    </source>
</evidence>